<feature type="compositionally biased region" description="Polar residues" evidence="1">
    <location>
        <begin position="18"/>
        <end position="39"/>
    </location>
</feature>
<dbReference type="GO" id="GO:0000725">
    <property type="term" value="P:recombinational repair"/>
    <property type="evidence" value="ECO:0007669"/>
    <property type="project" value="InterPro"/>
</dbReference>
<organism evidence="3 4">
    <name type="scientific">Diaphorina citri</name>
    <name type="common">Asian citrus psyllid</name>
    <dbReference type="NCBI Taxonomy" id="121845"/>
    <lineage>
        <taxon>Eukaryota</taxon>
        <taxon>Metazoa</taxon>
        <taxon>Ecdysozoa</taxon>
        <taxon>Arthropoda</taxon>
        <taxon>Hexapoda</taxon>
        <taxon>Insecta</taxon>
        <taxon>Pterygota</taxon>
        <taxon>Neoptera</taxon>
        <taxon>Paraneoptera</taxon>
        <taxon>Hemiptera</taxon>
        <taxon>Sternorrhyncha</taxon>
        <taxon>Psylloidea</taxon>
        <taxon>Psyllidae</taxon>
        <taxon>Diaphorininae</taxon>
        <taxon>Diaphorina</taxon>
    </lineage>
</organism>
<name>A0A3Q0J7U9_DIACI</name>
<dbReference type="GeneID" id="103516321"/>
<feature type="compositionally biased region" description="Polar residues" evidence="1">
    <location>
        <begin position="385"/>
        <end position="398"/>
    </location>
</feature>
<feature type="domain" description="Homologous recombination OB-fold protein OB-fold" evidence="2">
    <location>
        <begin position="187"/>
        <end position="269"/>
    </location>
</feature>
<evidence type="ECO:0000313" key="4">
    <source>
        <dbReference type="RefSeq" id="XP_026684547.1"/>
    </source>
</evidence>
<sequence>MFDEDDFEIEDVDLPHYNGQSIGNTTQKNQSCSVSSPQRKVTKKHELDFVHSIIEQSSEEESSITPNNIPQKNNNILTGSKNVNEPHRCGGQVTKRKFPGPAGLLPERATLQPINSNNNLSSNLCANNSRDKHDIELASSQYSSVCETIAWKCAIQDIRQSSITGIQKFNISHLKRAAFSSKSKALKYPFLVAAVSNMDTGQELFVTLRDTSGDIQAYVNSEVLEQFPVELRRGSVILLKKVGVLKSGQARGIYLLITPNNLAVIYPPDEGTSRLSEIKSTCQDIDFTDLDGSLNTSLDISLNTSSSIPQLHRTPTPNLESRSRSNHSTPNSYQQKQFAKMNAPPRTSTPNVPLLSRNRIHSTNQPSSSNQMVSPSSSRIFNKPAISQSGSNVSFQPQQSLNNLSHSKLGTKLDSGSVSVSVLSQNGVNKGEDLSTTVNNLFEGLDTDSIFGDF</sequence>
<feature type="compositionally biased region" description="Polar residues" evidence="1">
    <location>
        <begin position="65"/>
        <end position="78"/>
    </location>
</feature>
<dbReference type="AlphaFoldDB" id="A0A3Q0J7U9"/>
<evidence type="ECO:0000259" key="2">
    <source>
        <dbReference type="Pfam" id="PF15072"/>
    </source>
</evidence>
<dbReference type="InterPro" id="IPR058570">
    <property type="entry name" value="HROB_OB"/>
</dbReference>
<feature type="region of interest" description="Disordered" evidence="1">
    <location>
        <begin position="15"/>
        <end position="78"/>
    </location>
</feature>
<dbReference type="Pfam" id="PF15072">
    <property type="entry name" value="HROB"/>
    <property type="match status" value="1"/>
</dbReference>
<dbReference type="PaxDb" id="121845-A0A3Q0J7U9"/>
<dbReference type="KEGG" id="dci:103516321"/>
<evidence type="ECO:0000313" key="3">
    <source>
        <dbReference type="Proteomes" id="UP000079169"/>
    </source>
</evidence>
<feature type="region of interest" description="Disordered" evidence="1">
    <location>
        <begin position="306"/>
        <end position="398"/>
    </location>
</feature>
<feature type="compositionally biased region" description="Polar residues" evidence="1">
    <location>
        <begin position="306"/>
        <end position="337"/>
    </location>
</feature>
<evidence type="ECO:0000256" key="1">
    <source>
        <dbReference type="SAM" id="MobiDB-lite"/>
    </source>
</evidence>
<dbReference type="PANTHER" id="PTHR14523:SF1">
    <property type="entry name" value="HOMOLOGOUS RECOMBINATION OB-FOLD PROTEIN"/>
    <property type="match status" value="1"/>
</dbReference>
<dbReference type="InterPro" id="IPR028045">
    <property type="entry name" value="HROB"/>
</dbReference>
<dbReference type="Proteomes" id="UP000079169">
    <property type="component" value="Unplaced"/>
</dbReference>
<keyword evidence="3" id="KW-1185">Reference proteome</keyword>
<reference evidence="4" key="1">
    <citation type="submission" date="2025-08" db="UniProtKB">
        <authorList>
            <consortium name="RefSeq"/>
        </authorList>
    </citation>
    <scope>IDENTIFICATION</scope>
</reference>
<gene>
    <name evidence="4" type="primary">LOC103516321</name>
</gene>
<accession>A0A3Q0J7U9</accession>
<dbReference type="RefSeq" id="XP_026684547.1">
    <property type="nucleotide sequence ID" value="XM_026828746.1"/>
</dbReference>
<protein>
    <submittedName>
        <fullName evidence="4">Uncharacterized protein LOC103516321</fullName>
    </submittedName>
</protein>
<feature type="compositionally biased region" description="Low complexity" evidence="1">
    <location>
        <begin position="364"/>
        <end position="378"/>
    </location>
</feature>
<proteinExistence type="predicted"/>
<dbReference type="PANTHER" id="PTHR14523">
    <property type="entry name" value="UNCHARACTERIZED PROTEIN C17ORF53 HOMOLOG"/>
    <property type="match status" value="1"/>
</dbReference>